<accession>A0A7R9K1R8</accession>
<protein>
    <submittedName>
        <fullName evidence="1">Uncharacterized protein</fullName>
    </submittedName>
</protein>
<proteinExistence type="predicted"/>
<reference evidence="1" key="1">
    <citation type="submission" date="2020-11" db="EMBL/GenBank/DDBJ databases">
        <authorList>
            <person name="Tran Van P."/>
        </authorList>
    </citation>
    <scope>NUCLEOTIDE SEQUENCE</scope>
</reference>
<organism evidence="1">
    <name type="scientific">Timema genevievae</name>
    <name type="common">Walking stick</name>
    <dbReference type="NCBI Taxonomy" id="629358"/>
    <lineage>
        <taxon>Eukaryota</taxon>
        <taxon>Metazoa</taxon>
        <taxon>Ecdysozoa</taxon>
        <taxon>Arthropoda</taxon>
        <taxon>Hexapoda</taxon>
        <taxon>Insecta</taxon>
        <taxon>Pterygota</taxon>
        <taxon>Neoptera</taxon>
        <taxon>Polyneoptera</taxon>
        <taxon>Phasmatodea</taxon>
        <taxon>Timematodea</taxon>
        <taxon>Timematoidea</taxon>
        <taxon>Timematidae</taxon>
        <taxon>Timema</taxon>
    </lineage>
</organism>
<dbReference type="EMBL" id="OE842414">
    <property type="protein sequence ID" value="CAD7599967.1"/>
    <property type="molecule type" value="Genomic_DNA"/>
</dbReference>
<sequence length="115" mass="13078">MSDESLNENLIDRLRQFASKPSDNVEAVRSAAARLHSRTASQVWFPDYLPYIPLPLTTPFRTLQLELMGPATESFCSFFSSYRSLAWKRDEYRNAKLVLGKRNYIASARGVSATN</sequence>
<evidence type="ECO:0000313" key="1">
    <source>
        <dbReference type="EMBL" id="CAD7599967.1"/>
    </source>
</evidence>
<gene>
    <name evidence="1" type="ORF">TGEB3V08_LOCUS7503</name>
</gene>
<name>A0A7R9K1R8_TIMGE</name>
<dbReference type="AlphaFoldDB" id="A0A7R9K1R8"/>